<evidence type="ECO:0000256" key="1">
    <source>
        <dbReference type="ARBA" id="ARBA00004141"/>
    </source>
</evidence>
<dbReference type="PANTHER" id="PTHR33514:SF13">
    <property type="entry name" value="PROTEIN ABCI12, CHLOROPLASTIC"/>
    <property type="match status" value="1"/>
</dbReference>
<dbReference type="RefSeq" id="WP_039811563.1">
    <property type="nucleotide sequence ID" value="NZ_JADLRM010000001.1"/>
</dbReference>
<evidence type="ECO:0000256" key="3">
    <source>
        <dbReference type="ARBA" id="ARBA00022989"/>
    </source>
</evidence>
<feature type="transmembrane region" description="Helical" evidence="5">
    <location>
        <begin position="65"/>
        <end position="88"/>
    </location>
</feature>
<proteinExistence type="predicted"/>
<sequence>MLSLYHDARTPVHAVPAGAKLIVLATTGTALFFVTSPVWLAVALGVVLALYALARIPWRATGRQVLAIAPFLVLIAIAQLMFTGWVSAVLVSERILALVLLANLVTLTTRTSAMIDTIERVLSPLRPVGVRPERVGLLVAMTIRFIPVIREQAELVRAAQRARGIERSTAFLIPLLIRTLRMADNLGEALDARGLQ</sequence>
<dbReference type="OrthoDB" id="509049at2"/>
<feature type="transmembrane region" description="Helical" evidence="5">
    <location>
        <begin position="30"/>
        <end position="53"/>
    </location>
</feature>
<keyword evidence="4 5" id="KW-0472">Membrane</keyword>
<dbReference type="AlphaFoldDB" id="A0A379JH79"/>
<dbReference type="GO" id="GO:0005886">
    <property type="term" value="C:plasma membrane"/>
    <property type="evidence" value="ECO:0007669"/>
    <property type="project" value="UniProtKB-ARBA"/>
</dbReference>
<dbReference type="PANTHER" id="PTHR33514">
    <property type="entry name" value="PROTEIN ABCI12, CHLOROPLASTIC"/>
    <property type="match status" value="1"/>
</dbReference>
<keyword evidence="7" id="KW-1185">Reference proteome</keyword>
<dbReference type="STRING" id="1406858.GCA_000710895_02083"/>
<dbReference type="CDD" id="cd16914">
    <property type="entry name" value="EcfT"/>
    <property type="match status" value="1"/>
</dbReference>
<comment type="subcellular location">
    <subcellularLocation>
        <location evidence="1">Membrane</location>
        <topology evidence="1">Multi-pass membrane protein</topology>
    </subcellularLocation>
</comment>
<dbReference type="Pfam" id="PF02361">
    <property type="entry name" value="CbiQ"/>
    <property type="match status" value="1"/>
</dbReference>
<gene>
    <name evidence="6" type="primary">bioN</name>
    <name evidence="6" type="ORF">NCTC1934_04942</name>
</gene>
<evidence type="ECO:0000256" key="5">
    <source>
        <dbReference type="SAM" id="Phobius"/>
    </source>
</evidence>
<dbReference type="EMBL" id="UGRY01000003">
    <property type="protein sequence ID" value="SUD47621.1"/>
    <property type="molecule type" value="Genomic_DNA"/>
</dbReference>
<reference evidence="6 7" key="1">
    <citation type="submission" date="2018-06" db="EMBL/GenBank/DDBJ databases">
        <authorList>
            <consortium name="Pathogen Informatics"/>
            <person name="Doyle S."/>
        </authorList>
    </citation>
    <scope>NUCLEOTIDE SEQUENCE [LARGE SCALE GENOMIC DNA]</scope>
    <source>
        <strain evidence="6 7">NCTC1934</strain>
    </source>
</reference>
<keyword evidence="3 5" id="KW-1133">Transmembrane helix</keyword>
<dbReference type="Proteomes" id="UP000255467">
    <property type="component" value="Unassembled WGS sequence"/>
</dbReference>
<accession>A0A379JH79</accession>
<protein>
    <submittedName>
        <fullName evidence="6">Energy-coupling factor transporter transmembrane protein BioN</fullName>
    </submittedName>
</protein>
<organism evidence="6 7">
    <name type="scientific">Nocardia otitidiscaviarum</name>
    <dbReference type="NCBI Taxonomy" id="1823"/>
    <lineage>
        <taxon>Bacteria</taxon>
        <taxon>Bacillati</taxon>
        <taxon>Actinomycetota</taxon>
        <taxon>Actinomycetes</taxon>
        <taxon>Mycobacteriales</taxon>
        <taxon>Nocardiaceae</taxon>
        <taxon>Nocardia</taxon>
    </lineage>
</organism>
<evidence type="ECO:0000256" key="4">
    <source>
        <dbReference type="ARBA" id="ARBA00023136"/>
    </source>
</evidence>
<keyword evidence="2 5" id="KW-0812">Transmembrane</keyword>
<dbReference type="InterPro" id="IPR003339">
    <property type="entry name" value="ABC/ECF_trnsptr_transmembrane"/>
</dbReference>
<name>A0A379JH79_9NOCA</name>
<evidence type="ECO:0000313" key="7">
    <source>
        <dbReference type="Proteomes" id="UP000255467"/>
    </source>
</evidence>
<evidence type="ECO:0000256" key="2">
    <source>
        <dbReference type="ARBA" id="ARBA00022692"/>
    </source>
</evidence>
<evidence type="ECO:0000313" key="6">
    <source>
        <dbReference type="EMBL" id="SUD47621.1"/>
    </source>
</evidence>